<evidence type="ECO:0000313" key="2">
    <source>
        <dbReference type="Proteomes" id="UP000315235"/>
    </source>
</evidence>
<dbReference type="RefSeq" id="WP_143486233.1">
    <property type="nucleotide sequence ID" value="NZ_VJOY01000001.1"/>
</dbReference>
<proteinExistence type="predicted"/>
<dbReference type="EMBL" id="VJOY01000001">
    <property type="protein sequence ID" value="TRX76602.1"/>
    <property type="molecule type" value="Genomic_DNA"/>
</dbReference>
<organism evidence="1 2">
    <name type="scientific">Pseudomonas mangiferae</name>
    <dbReference type="NCBI Taxonomy" id="2593654"/>
    <lineage>
        <taxon>Bacteria</taxon>
        <taxon>Pseudomonadati</taxon>
        <taxon>Pseudomonadota</taxon>
        <taxon>Gammaproteobacteria</taxon>
        <taxon>Pseudomonadales</taxon>
        <taxon>Pseudomonadaceae</taxon>
        <taxon>Pseudomonas</taxon>
    </lineage>
</organism>
<evidence type="ECO:0000313" key="1">
    <source>
        <dbReference type="EMBL" id="TRX76602.1"/>
    </source>
</evidence>
<name>A0A553H4C4_9PSED</name>
<protein>
    <submittedName>
        <fullName evidence="1">Uncharacterized protein</fullName>
    </submittedName>
</protein>
<comment type="caution">
    <text evidence="1">The sequence shown here is derived from an EMBL/GenBank/DDBJ whole genome shotgun (WGS) entry which is preliminary data.</text>
</comment>
<keyword evidence="2" id="KW-1185">Reference proteome</keyword>
<reference evidence="1 2" key="1">
    <citation type="submission" date="2019-07" db="EMBL/GenBank/DDBJ databases">
        <title>Pseudomonas mangiferae sp. nov., isolated from bark of mango tree in Thailand.</title>
        <authorList>
            <person name="Srisuk N."/>
            <person name="Anurat P."/>
        </authorList>
    </citation>
    <scope>NUCLEOTIDE SEQUENCE [LARGE SCALE GENOMIC DNA]</scope>
    <source>
        <strain evidence="1 2">DMKU_BBB3-04</strain>
    </source>
</reference>
<gene>
    <name evidence="1" type="ORF">FM069_00845</name>
</gene>
<sequence>MSFITEDEKDELIGMMGLLYGDDFAQTIDRSAITDSTYDQVEDALIALTRCNENMKELVTDLVGGGRRLAARGWLKKSLKQVHKALKKDKSSWNGLACRNVLRLYRRTAIETTLY</sequence>
<dbReference type="AlphaFoldDB" id="A0A553H4C4"/>
<dbReference type="Proteomes" id="UP000315235">
    <property type="component" value="Unassembled WGS sequence"/>
</dbReference>
<accession>A0A553H4C4</accession>